<comment type="caution">
    <text evidence="1">The sequence shown here is derived from an EMBL/GenBank/DDBJ whole genome shotgun (WGS) entry which is preliminary data.</text>
</comment>
<gene>
    <name evidence="1" type="ORF">ACFH04_42055</name>
</gene>
<accession>A0ABV6U0N6</accession>
<sequence>MRRLKEQGLWKEEDEPIELDERTQELSRLMEQEMARAAAAKERRRRSEDG</sequence>
<dbReference type="Proteomes" id="UP001589887">
    <property type="component" value="Unassembled WGS sequence"/>
</dbReference>
<dbReference type="EMBL" id="JBHMQV010000011">
    <property type="protein sequence ID" value="MFC0850250.1"/>
    <property type="molecule type" value="Genomic_DNA"/>
</dbReference>
<proteinExistence type="predicted"/>
<reference evidence="1 2" key="1">
    <citation type="submission" date="2024-09" db="EMBL/GenBank/DDBJ databases">
        <authorList>
            <person name="Sun Q."/>
            <person name="Mori K."/>
        </authorList>
    </citation>
    <scope>NUCLEOTIDE SEQUENCE [LARGE SCALE GENOMIC DNA]</scope>
    <source>
        <strain evidence="1 2">JCM 4557</strain>
    </source>
</reference>
<evidence type="ECO:0000313" key="2">
    <source>
        <dbReference type="Proteomes" id="UP001589887"/>
    </source>
</evidence>
<organism evidence="1 2">
    <name type="scientific">Streptomyces noboritoensis</name>
    <dbReference type="NCBI Taxonomy" id="67337"/>
    <lineage>
        <taxon>Bacteria</taxon>
        <taxon>Bacillati</taxon>
        <taxon>Actinomycetota</taxon>
        <taxon>Actinomycetes</taxon>
        <taxon>Kitasatosporales</taxon>
        <taxon>Streptomycetaceae</taxon>
        <taxon>Streptomyces</taxon>
    </lineage>
</organism>
<dbReference type="RefSeq" id="WP_394324488.1">
    <property type="nucleotide sequence ID" value="NZ_JBHMQV010000011.1"/>
</dbReference>
<name>A0ABV6U0N6_9ACTN</name>
<keyword evidence="2" id="KW-1185">Reference proteome</keyword>
<protein>
    <submittedName>
        <fullName evidence="1">Uncharacterized protein</fullName>
    </submittedName>
</protein>
<evidence type="ECO:0000313" key="1">
    <source>
        <dbReference type="EMBL" id="MFC0850250.1"/>
    </source>
</evidence>